<dbReference type="GO" id="GO:0051015">
    <property type="term" value="F:actin filament binding"/>
    <property type="evidence" value="ECO:0007669"/>
    <property type="project" value="TreeGrafter"/>
</dbReference>
<keyword evidence="6" id="KW-0206">Cytoskeleton</keyword>
<accession>A0A166N236</accession>
<proteinExistence type="inferred from homology"/>
<gene>
    <name evidence="9" type="ORF">AAP_05774</name>
</gene>
<comment type="caution">
    <text evidence="9">The sequence shown here is derived from an EMBL/GenBank/DDBJ whole genome shotgun (WGS) entry which is preliminary data.</text>
</comment>
<dbReference type="OrthoDB" id="4204051at2759"/>
<dbReference type="VEuPathDB" id="FungiDB:AAP_05774"/>
<evidence type="ECO:0000259" key="8">
    <source>
        <dbReference type="PROSITE" id="PS51263"/>
    </source>
</evidence>
<dbReference type="Pfam" id="PF00241">
    <property type="entry name" value="Cofilin_ADF"/>
    <property type="match status" value="2"/>
</dbReference>
<evidence type="ECO:0000256" key="1">
    <source>
        <dbReference type="ARBA" id="ARBA00004245"/>
    </source>
</evidence>
<dbReference type="PANTHER" id="PTHR13759:SF1">
    <property type="entry name" value="TWINFILIN"/>
    <property type="match status" value="1"/>
</dbReference>
<evidence type="ECO:0000256" key="4">
    <source>
        <dbReference type="ARBA" id="ARBA00022737"/>
    </source>
</evidence>
<dbReference type="InterPro" id="IPR029006">
    <property type="entry name" value="ADF-H/Gelsolin-like_dom_sf"/>
</dbReference>
<name>A0A166N236_9EURO</name>
<evidence type="ECO:0000256" key="7">
    <source>
        <dbReference type="ARBA" id="ARBA00038532"/>
    </source>
</evidence>
<evidence type="ECO:0000256" key="5">
    <source>
        <dbReference type="ARBA" id="ARBA00023203"/>
    </source>
</evidence>
<dbReference type="InterPro" id="IPR028458">
    <property type="entry name" value="Twinfilin"/>
</dbReference>
<comment type="similarity">
    <text evidence="2">Belongs to the actin-binding proteins ADF family. Twinfilin subfamily.</text>
</comment>
<keyword evidence="5" id="KW-0009">Actin-binding</keyword>
<dbReference type="PROSITE" id="PS51263">
    <property type="entry name" value="ADF_H"/>
    <property type="match status" value="2"/>
</dbReference>
<dbReference type="Proteomes" id="UP000242877">
    <property type="component" value="Unassembled WGS sequence"/>
</dbReference>
<protein>
    <submittedName>
        <fullName evidence="9">Actin-binding, cofilin/tropomyosin type</fullName>
    </submittedName>
</protein>
<dbReference type="GO" id="GO:0005737">
    <property type="term" value="C:cytoplasm"/>
    <property type="evidence" value="ECO:0007669"/>
    <property type="project" value="TreeGrafter"/>
</dbReference>
<sequence>MQSGITVSPELRDAFTKFLQTPSSFCLPVTISSEALVPLDAIAFPSDISSSSKNEFYTALPLLGSVIQPKTPLYLILRRTSTPQTNESFIALTYIPSNSGVRSKTLFASTRATLVRDLGSSYFPTTVFAADEEEVLSEHVWRERESDVLSASGSDKVAEEKRKEMMGEQERELYALRRAENETRNLRRRDIGIGGSIGKEGGAGDGEVGGARGVPFPVGEGVEDALKGLETEGNVVRLNMDISTETLTLIDTASDKSASDIPSLIPTDRPQYTFFRYPGSSALLFIYTCPPNSSIKDRMFHASSRASVLIAAQNQGLHVSHKVRNCH</sequence>
<evidence type="ECO:0000256" key="6">
    <source>
        <dbReference type="ARBA" id="ARBA00023212"/>
    </source>
</evidence>
<keyword evidence="3" id="KW-0963">Cytoplasm</keyword>
<dbReference type="GO" id="GO:0030042">
    <property type="term" value="P:actin filament depolymerization"/>
    <property type="evidence" value="ECO:0007669"/>
    <property type="project" value="TreeGrafter"/>
</dbReference>
<keyword evidence="10" id="KW-1185">Reference proteome</keyword>
<dbReference type="InterPro" id="IPR002108">
    <property type="entry name" value="ADF-H"/>
</dbReference>
<feature type="domain" description="ADF-H" evidence="8">
    <location>
        <begin position="211"/>
        <end position="327"/>
    </location>
</feature>
<dbReference type="CDD" id="cd11284">
    <property type="entry name" value="ADF_Twf-C_like"/>
    <property type="match status" value="1"/>
</dbReference>
<evidence type="ECO:0000313" key="9">
    <source>
        <dbReference type="EMBL" id="KZZ87250.1"/>
    </source>
</evidence>
<keyword evidence="4" id="KW-0677">Repeat</keyword>
<dbReference type="EMBL" id="AZGZ01000036">
    <property type="protein sequence ID" value="KZZ87250.1"/>
    <property type="molecule type" value="Genomic_DNA"/>
</dbReference>
<comment type="subcellular location">
    <subcellularLocation>
        <location evidence="1">Cytoplasm</location>
        <location evidence="1">Cytoskeleton</location>
    </subcellularLocation>
</comment>
<reference evidence="9 10" key="1">
    <citation type="journal article" date="2016" name="Genome Biol. Evol.">
        <title>Divergent and convergent evolution of fungal pathogenicity.</title>
        <authorList>
            <person name="Shang Y."/>
            <person name="Xiao G."/>
            <person name="Zheng P."/>
            <person name="Cen K."/>
            <person name="Zhan S."/>
            <person name="Wang C."/>
        </authorList>
    </citation>
    <scope>NUCLEOTIDE SEQUENCE [LARGE SCALE GENOMIC DNA]</scope>
    <source>
        <strain evidence="9 10">ARSEF 7405</strain>
    </source>
</reference>
<organism evidence="9 10">
    <name type="scientific">Ascosphaera apis ARSEF 7405</name>
    <dbReference type="NCBI Taxonomy" id="392613"/>
    <lineage>
        <taxon>Eukaryota</taxon>
        <taxon>Fungi</taxon>
        <taxon>Dikarya</taxon>
        <taxon>Ascomycota</taxon>
        <taxon>Pezizomycotina</taxon>
        <taxon>Eurotiomycetes</taxon>
        <taxon>Eurotiomycetidae</taxon>
        <taxon>Onygenales</taxon>
        <taxon>Ascosphaeraceae</taxon>
        <taxon>Ascosphaera</taxon>
    </lineage>
</organism>
<dbReference type="AlphaFoldDB" id="A0A166N236"/>
<dbReference type="SUPFAM" id="SSF55753">
    <property type="entry name" value="Actin depolymerizing proteins"/>
    <property type="match status" value="2"/>
</dbReference>
<comment type="subunit">
    <text evidence="7">Interacts with G-actin; ADP-actin form.</text>
</comment>
<feature type="domain" description="ADF-H" evidence="8">
    <location>
        <begin position="4"/>
        <end position="145"/>
    </location>
</feature>
<dbReference type="GO" id="GO:0005884">
    <property type="term" value="C:actin filament"/>
    <property type="evidence" value="ECO:0007669"/>
    <property type="project" value="TreeGrafter"/>
</dbReference>
<evidence type="ECO:0000313" key="10">
    <source>
        <dbReference type="Proteomes" id="UP000242877"/>
    </source>
</evidence>
<dbReference type="GO" id="GO:0051016">
    <property type="term" value="P:barbed-end actin filament capping"/>
    <property type="evidence" value="ECO:0007669"/>
    <property type="project" value="TreeGrafter"/>
</dbReference>
<dbReference type="Gene3D" id="3.40.20.10">
    <property type="entry name" value="Severin"/>
    <property type="match status" value="2"/>
</dbReference>
<dbReference type="GO" id="GO:0003785">
    <property type="term" value="F:actin monomer binding"/>
    <property type="evidence" value="ECO:0007669"/>
    <property type="project" value="TreeGrafter"/>
</dbReference>
<dbReference type="CDD" id="cd11285">
    <property type="entry name" value="ADF_Twf-N_like"/>
    <property type="match status" value="1"/>
</dbReference>
<dbReference type="PANTHER" id="PTHR13759">
    <property type="entry name" value="TWINFILIN"/>
    <property type="match status" value="1"/>
</dbReference>
<evidence type="ECO:0000256" key="2">
    <source>
        <dbReference type="ARBA" id="ARBA00009557"/>
    </source>
</evidence>
<evidence type="ECO:0000256" key="3">
    <source>
        <dbReference type="ARBA" id="ARBA00022490"/>
    </source>
</evidence>